<dbReference type="AlphaFoldDB" id="A0AAF1K2K6"/>
<dbReference type="InterPro" id="IPR051412">
    <property type="entry name" value="Formin_Homology_Diaphanous_sf"/>
</dbReference>
<dbReference type="KEGG" id="rtu:PR017_11170"/>
<dbReference type="Proteomes" id="UP000249499">
    <property type="component" value="Chromosome"/>
</dbReference>
<keyword evidence="2" id="KW-0472">Membrane</keyword>
<dbReference type="GO" id="GO:0030041">
    <property type="term" value="P:actin filament polymerization"/>
    <property type="evidence" value="ECO:0007669"/>
    <property type="project" value="TreeGrafter"/>
</dbReference>
<dbReference type="PANTHER" id="PTHR45691:SF6">
    <property type="entry name" value="PROTEIN DIAPHANOUS"/>
    <property type="match status" value="1"/>
</dbReference>
<reference evidence="3 4" key="1">
    <citation type="journal article" date="2018" name="Sci. Rep.">
        <title>Rhizobium tumorigenes sp. nov., a novel plant tumorigenic bacterium isolated from cane gall tumors on thornless blackberry.</title>
        <authorList>
            <person name="Kuzmanovi N."/>
            <person name="Smalla K."/>
            <person name="Gronow S."/>
            <person name="PuBawska J."/>
        </authorList>
    </citation>
    <scope>NUCLEOTIDE SEQUENCE [LARGE SCALE GENOMIC DNA]</scope>
    <source>
        <strain evidence="3 4">1078</strain>
    </source>
</reference>
<protein>
    <submittedName>
        <fullName evidence="3">Uncharacterized protein</fullName>
    </submittedName>
</protein>
<organism evidence="3 4">
    <name type="scientific">Rhizobium tumorigenes</name>
    <dbReference type="NCBI Taxonomy" id="2041385"/>
    <lineage>
        <taxon>Bacteria</taxon>
        <taxon>Pseudomonadati</taxon>
        <taxon>Pseudomonadota</taxon>
        <taxon>Alphaproteobacteria</taxon>
        <taxon>Hyphomicrobiales</taxon>
        <taxon>Rhizobiaceae</taxon>
        <taxon>Rhizobium/Agrobacterium group</taxon>
        <taxon>Rhizobium</taxon>
    </lineage>
</organism>
<reference evidence="4" key="2">
    <citation type="journal article" date="2023" name="MicrobiologyOpen">
        <title>Genomics of the tumorigenes clade of the family Rhizobiaceae and description of Rhizobium rhododendri sp. nov.</title>
        <authorList>
            <person name="Kuzmanovic N."/>
            <person name="diCenzo G.C."/>
            <person name="Bunk B."/>
            <person name="Sproeer C."/>
            <person name="Fruehling A."/>
            <person name="Neumann-Schaal M."/>
            <person name="Overmann J."/>
            <person name="Smalla K."/>
        </authorList>
    </citation>
    <scope>NUCLEOTIDE SEQUENCE [LARGE SCALE GENOMIC DNA]</scope>
    <source>
        <strain evidence="4">1078</strain>
    </source>
</reference>
<dbReference type="EMBL" id="CP117255">
    <property type="protein sequence ID" value="WFR94394.1"/>
    <property type="molecule type" value="Genomic_DNA"/>
</dbReference>
<feature type="transmembrane region" description="Helical" evidence="2">
    <location>
        <begin position="432"/>
        <end position="455"/>
    </location>
</feature>
<evidence type="ECO:0000256" key="2">
    <source>
        <dbReference type="SAM" id="Phobius"/>
    </source>
</evidence>
<evidence type="ECO:0000256" key="1">
    <source>
        <dbReference type="SAM" id="MobiDB-lite"/>
    </source>
</evidence>
<keyword evidence="2" id="KW-1133">Transmembrane helix</keyword>
<feature type="compositionally biased region" description="Pro residues" evidence="1">
    <location>
        <begin position="564"/>
        <end position="579"/>
    </location>
</feature>
<feature type="compositionally biased region" description="Low complexity" evidence="1">
    <location>
        <begin position="476"/>
        <end position="497"/>
    </location>
</feature>
<gene>
    <name evidence="3" type="ORF">PR017_11170</name>
</gene>
<keyword evidence="2" id="KW-0812">Transmembrane</keyword>
<name>A0AAF1K2K6_9HYPH</name>
<feature type="region of interest" description="Disordered" evidence="1">
    <location>
        <begin position="268"/>
        <end position="298"/>
    </location>
</feature>
<feature type="region of interest" description="Disordered" evidence="1">
    <location>
        <begin position="474"/>
        <end position="510"/>
    </location>
</feature>
<sequence>MADFVAVIRRAVDGLSDNTPEMRVKVYARARGAVQRQLESMKPRPPETMLQRQLEKLEAAIRDVEAEHAEAGVPPAIAEEAAAEEFHAQPAEAYQQPEPVAEHVPEPEPVPVPVPAVQSEPAAAIHEEPVDIEEPAPVAVAEVHHLEESAHPDTSPTVDDNWRAEDEWQADKEPQPLEALEAVYEAPEHERYREQVEPVAVEPVHAEWQPEPEAYHSSSVDEVPREVHEPAPDLDAADHTGYGITETHSDPAHSDNAGHFDDVWAKTATPEPEDAGAPHHEWPAPAPGGQPAPTAIPVHYPPDVGFAAEEHPAARMRDAAEHVAWEAATFDDLPPVKSAPVAEAAPVKQVPPTPAGDFDDVDLFADVHGKVAKPAAQPGQSDGWNEIKELSGYEKFAAETDFSDSVPSDLGQVSVAGLQGKSYRMEPKRRRFGVAGILLTLAGVAVVAGGGYAAWMNRTALNEMVAGLVSSAPKNATVADKTATPAATTPVATKPTTPETPPVDDGNTVNSKFTQRLMADGSEVDAGVPPVPGGPVAAEGKSIAQQNVAAATPPPAAAAANPSVPAPASAPPAQAPTPAPTAAAPAPAPAQPTAMVPTATPPAATQTATVGTGEKMFLYEERLGQTSPTAIEGTVTWSVHEDKGDDGKPSPTVQGSINVPERGMTALVTFKRNSDPSLPASHLIELVFSLPPNFEGGAIDSVQRVAMKATEQDRGDALIGVPAKITDDFHMVALNDFPDARKTNLDLLRNRNWIDIPITYRNGRRALLTMDKGTTGTDAFNKVIGEWAAIAGPSGQ</sequence>
<proteinExistence type="predicted"/>
<evidence type="ECO:0000313" key="4">
    <source>
        <dbReference type="Proteomes" id="UP000249499"/>
    </source>
</evidence>
<evidence type="ECO:0000313" key="3">
    <source>
        <dbReference type="EMBL" id="WFR94394.1"/>
    </source>
</evidence>
<feature type="region of interest" description="Disordered" evidence="1">
    <location>
        <begin position="91"/>
        <end position="115"/>
    </location>
</feature>
<dbReference type="PANTHER" id="PTHR45691">
    <property type="entry name" value="PROTEIN DIAPHANOUS"/>
    <property type="match status" value="1"/>
</dbReference>
<keyword evidence="4" id="KW-1185">Reference proteome</keyword>
<accession>A0AAF1K2K6</accession>
<dbReference type="RefSeq" id="WP_111222500.1">
    <property type="nucleotide sequence ID" value="NZ_CP117255.1"/>
</dbReference>
<feature type="compositionally biased region" description="Low complexity" evidence="1">
    <location>
        <begin position="580"/>
        <end position="606"/>
    </location>
</feature>
<feature type="region of interest" description="Disordered" evidence="1">
    <location>
        <begin position="545"/>
        <end position="606"/>
    </location>
</feature>
<feature type="compositionally biased region" description="Low complexity" evidence="1">
    <location>
        <begin position="545"/>
        <end position="563"/>
    </location>
</feature>
<dbReference type="GO" id="GO:0005884">
    <property type="term" value="C:actin filament"/>
    <property type="evidence" value="ECO:0007669"/>
    <property type="project" value="TreeGrafter"/>
</dbReference>